<keyword evidence="5" id="KW-0572">Peptidoglycan-anchor</keyword>
<feature type="compositionally biased region" description="Low complexity" evidence="6">
    <location>
        <begin position="179"/>
        <end position="190"/>
    </location>
</feature>
<sequence length="249" mass="26012">MTTRNWVKFTVLAGIVVGSGGLTTTAQAASDPTPTGNTSLQTTATVTVPEPAPETPTETTSATQDGTVTVSYQTTTGKRLASEKVLTGTVGHAYQVTQPKFSGYVLAKVEGAVKGEFTTTPGTVKLIYEPRRAAAATPAVPTKRTASTSAPAKSTEPTEATPRTTAPRNETATRDVATPRETTTRTTSPTKGVEVLGKYPVHREASATQRLPQTGETTTDAFLPLMGSFLLLTTLGGAGILKRRDSTLD</sequence>
<dbReference type="Proteomes" id="UP000195412">
    <property type="component" value="Chromosome I"/>
</dbReference>
<feature type="region of interest" description="Disordered" evidence="6">
    <location>
        <begin position="133"/>
        <end position="192"/>
    </location>
</feature>
<dbReference type="Pfam" id="PF00746">
    <property type="entry name" value="Gram_pos_anchor"/>
    <property type="match status" value="1"/>
</dbReference>
<feature type="compositionally biased region" description="Low complexity" evidence="6">
    <location>
        <begin position="133"/>
        <end position="146"/>
    </location>
</feature>
<feature type="compositionally biased region" description="Low complexity" evidence="6">
    <location>
        <begin position="155"/>
        <end position="168"/>
    </location>
</feature>
<keyword evidence="2" id="KW-0964">Secreted</keyword>
<evidence type="ECO:0000259" key="9">
    <source>
        <dbReference type="Pfam" id="PF06458"/>
    </source>
</evidence>
<feature type="signal peptide" evidence="7">
    <location>
        <begin position="1"/>
        <end position="28"/>
    </location>
</feature>
<evidence type="ECO:0000256" key="3">
    <source>
        <dbReference type="ARBA" id="ARBA00022729"/>
    </source>
</evidence>
<proteinExistence type="predicted"/>
<evidence type="ECO:0000313" key="11">
    <source>
        <dbReference type="Proteomes" id="UP000195412"/>
    </source>
</evidence>
<evidence type="ECO:0000256" key="2">
    <source>
        <dbReference type="ARBA" id="ARBA00022525"/>
    </source>
</evidence>
<keyword evidence="3 7" id="KW-0732">Signal</keyword>
<feature type="domain" description="MucBP" evidence="9">
    <location>
        <begin position="67"/>
        <end position="129"/>
    </location>
</feature>
<organism evidence="10 11">
    <name type="scientific">Levilactobacillus zymae</name>
    <dbReference type="NCBI Taxonomy" id="267363"/>
    <lineage>
        <taxon>Bacteria</taxon>
        <taxon>Bacillati</taxon>
        <taxon>Bacillota</taxon>
        <taxon>Bacilli</taxon>
        <taxon>Lactobacillales</taxon>
        <taxon>Lactobacillaceae</taxon>
        <taxon>Levilactobacillus</taxon>
    </lineage>
</organism>
<feature type="domain" description="Gram-positive cocci surface proteins LPxTG" evidence="8">
    <location>
        <begin position="204"/>
        <end position="244"/>
    </location>
</feature>
<protein>
    <recommendedName>
        <fullName evidence="12">LPXTG cell wall anchor domain-containing protein</fullName>
    </recommendedName>
</protein>
<accession>A0A1Y6K237</accession>
<keyword evidence="4" id="KW-0677">Repeat</keyword>
<evidence type="ECO:0000256" key="7">
    <source>
        <dbReference type="SAM" id="SignalP"/>
    </source>
</evidence>
<dbReference type="NCBIfam" id="TIGR01167">
    <property type="entry name" value="LPXTG_anchor"/>
    <property type="match status" value="1"/>
</dbReference>
<dbReference type="KEGG" id="lzy:LZ3411_2093"/>
<evidence type="ECO:0000256" key="4">
    <source>
        <dbReference type="ARBA" id="ARBA00022737"/>
    </source>
</evidence>
<dbReference type="Gene3D" id="3.10.20.320">
    <property type="entry name" value="Putative peptidoglycan bound protein (lpxtg motif)"/>
    <property type="match status" value="1"/>
</dbReference>
<reference evidence="11" key="1">
    <citation type="submission" date="2017-05" db="EMBL/GenBank/DDBJ databases">
        <authorList>
            <person name="Papadimitriou K."/>
        </authorList>
    </citation>
    <scope>NUCLEOTIDE SEQUENCE [LARGE SCALE GENOMIC DNA]</scope>
    <source>
        <strain evidence="11">ACA-DC 3411</strain>
    </source>
</reference>
<keyword evidence="1" id="KW-0134">Cell wall</keyword>
<evidence type="ECO:0000256" key="1">
    <source>
        <dbReference type="ARBA" id="ARBA00022512"/>
    </source>
</evidence>
<name>A0A1Y6K237_9LACO</name>
<dbReference type="RefSeq" id="WP_172825258.1">
    <property type="nucleotide sequence ID" value="NZ_LT854705.1"/>
</dbReference>
<evidence type="ECO:0000313" key="10">
    <source>
        <dbReference type="EMBL" id="SMS15143.1"/>
    </source>
</evidence>
<evidence type="ECO:0000256" key="5">
    <source>
        <dbReference type="ARBA" id="ARBA00023088"/>
    </source>
</evidence>
<dbReference type="AlphaFoldDB" id="A0A1Y6K237"/>
<evidence type="ECO:0008006" key="12">
    <source>
        <dbReference type="Google" id="ProtNLM"/>
    </source>
</evidence>
<dbReference type="Pfam" id="PF06458">
    <property type="entry name" value="MucBP"/>
    <property type="match status" value="1"/>
</dbReference>
<dbReference type="InterPro" id="IPR019931">
    <property type="entry name" value="LPXTG_anchor"/>
</dbReference>
<gene>
    <name evidence="10" type="ORF">LZ3411_2093</name>
</gene>
<evidence type="ECO:0000259" key="8">
    <source>
        <dbReference type="Pfam" id="PF00746"/>
    </source>
</evidence>
<dbReference type="EMBL" id="LT854705">
    <property type="protein sequence ID" value="SMS15143.1"/>
    <property type="molecule type" value="Genomic_DNA"/>
</dbReference>
<evidence type="ECO:0000256" key="6">
    <source>
        <dbReference type="SAM" id="MobiDB-lite"/>
    </source>
</evidence>
<dbReference type="InterPro" id="IPR009459">
    <property type="entry name" value="MucBP_dom"/>
</dbReference>
<feature type="chain" id="PRO_5012238421" description="LPXTG cell wall anchor domain-containing protein" evidence="7">
    <location>
        <begin position="29"/>
        <end position="249"/>
    </location>
</feature>